<feature type="region of interest" description="Disordered" evidence="1">
    <location>
        <begin position="72"/>
        <end position="119"/>
    </location>
</feature>
<proteinExistence type="predicted"/>
<gene>
    <name evidence="3" type="ORF">JKJ07_45230</name>
</gene>
<feature type="compositionally biased region" description="Polar residues" evidence="1">
    <location>
        <begin position="185"/>
        <end position="198"/>
    </location>
</feature>
<evidence type="ECO:0000313" key="3">
    <source>
        <dbReference type="EMBL" id="MBL7261512.1"/>
    </source>
</evidence>
<name>A0ABS1W447_9ACTN</name>
<accession>A0ABS1W447</accession>
<protein>
    <submittedName>
        <fullName evidence="3">Uncharacterized protein</fullName>
    </submittedName>
</protein>
<evidence type="ECO:0000313" key="4">
    <source>
        <dbReference type="Proteomes" id="UP000598996"/>
    </source>
</evidence>
<sequence length="198" mass="20487">MKNELGQSVDHFKRAASLAAQETSATVGPTLSAAVERVQPAAVKAKDAASSGWGSAVATITPLVAAASENVRQAGETARQQGELSRRKAKKAAKKNKKAAKDLQKRASKAIGREQSSGKGKKLVGFALLGAAIGIAAAYAAKRRQAAQWDEYDPAAPIASSTTAQAGADDAAFEPEVTEKEIPQAYSSQNGTSPNTPR</sequence>
<feature type="compositionally biased region" description="Basic residues" evidence="1">
    <location>
        <begin position="87"/>
        <end position="98"/>
    </location>
</feature>
<dbReference type="Proteomes" id="UP000598996">
    <property type="component" value="Unassembled WGS sequence"/>
</dbReference>
<dbReference type="EMBL" id="JAENHO010000019">
    <property type="protein sequence ID" value="MBL7261512.1"/>
    <property type="molecule type" value="Genomic_DNA"/>
</dbReference>
<feature type="transmembrane region" description="Helical" evidence="2">
    <location>
        <begin position="123"/>
        <end position="141"/>
    </location>
</feature>
<organism evidence="3 4">
    <name type="scientific">Paractinoplanes lichenicola</name>
    <dbReference type="NCBI Taxonomy" id="2802976"/>
    <lineage>
        <taxon>Bacteria</taxon>
        <taxon>Bacillati</taxon>
        <taxon>Actinomycetota</taxon>
        <taxon>Actinomycetes</taxon>
        <taxon>Micromonosporales</taxon>
        <taxon>Micromonosporaceae</taxon>
        <taxon>Paractinoplanes</taxon>
    </lineage>
</organism>
<keyword evidence="2" id="KW-1133">Transmembrane helix</keyword>
<reference evidence="3 4" key="1">
    <citation type="submission" date="2021-01" db="EMBL/GenBank/DDBJ databases">
        <title>Actinoplanes sp. nov. LDG1-01 isolated from lichen.</title>
        <authorList>
            <person name="Saeng-In P."/>
            <person name="Phongsopitanun W."/>
            <person name="Kanchanasin P."/>
            <person name="Yuki M."/>
            <person name="Kudo T."/>
            <person name="Ohkuma M."/>
            <person name="Tanasupawat S."/>
        </authorList>
    </citation>
    <scope>NUCLEOTIDE SEQUENCE [LARGE SCALE GENOMIC DNA]</scope>
    <source>
        <strain evidence="3 4">LDG1-01</strain>
    </source>
</reference>
<evidence type="ECO:0000256" key="2">
    <source>
        <dbReference type="SAM" id="Phobius"/>
    </source>
</evidence>
<keyword evidence="2" id="KW-0812">Transmembrane</keyword>
<feature type="region of interest" description="Disordered" evidence="1">
    <location>
        <begin position="158"/>
        <end position="198"/>
    </location>
</feature>
<evidence type="ECO:0000256" key="1">
    <source>
        <dbReference type="SAM" id="MobiDB-lite"/>
    </source>
</evidence>
<keyword evidence="4" id="KW-1185">Reference proteome</keyword>
<keyword evidence="2" id="KW-0472">Membrane</keyword>
<comment type="caution">
    <text evidence="3">The sequence shown here is derived from an EMBL/GenBank/DDBJ whole genome shotgun (WGS) entry which is preliminary data.</text>
</comment>